<organism evidence="5 6">
    <name type="scientific">Cristinia sonorae</name>
    <dbReference type="NCBI Taxonomy" id="1940300"/>
    <lineage>
        <taxon>Eukaryota</taxon>
        <taxon>Fungi</taxon>
        <taxon>Dikarya</taxon>
        <taxon>Basidiomycota</taxon>
        <taxon>Agaricomycotina</taxon>
        <taxon>Agaricomycetes</taxon>
        <taxon>Agaricomycetidae</taxon>
        <taxon>Agaricales</taxon>
        <taxon>Pleurotineae</taxon>
        <taxon>Stephanosporaceae</taxon>
        <taxon>Cristinia</taxon>
    </lineage>
</organism>
<dbReference type="InterPro" id="IPR036249">
    <property type="entry name" value="Thioredoxin-like_sf"/>
</dbReference>
<dbReference type="OrthoDB" id="422574at2759"/>
<protein>
    <submittedName>
        <fullName evidence="5">Glutathione S-transferase C-terminal-like protein</fullName>
    </submittedName>
</protein>
<evidence type="ECO:0000259" key="4">
    <source>
        <dbReference type="PROSITE" id="PS50405"/>
    </source>
</evidence>
<accession>A0A8K0UVV3</accession>
<dbReference type="Pfam" id="PF02798">
    <property type="entry name" value="GST_N"/>
    <property type="match status" value="1"/>
</dbReference>
<dbReference type="SUPFAM" id="SSF47616">
    <property type="entry name" value="GST C-terminal domain-like"/>
    <property type="match status" value="1"/>
</dbReference>
<feature type="domain" description="GST N-terminal" evidence="3">
    <location>
        <begin position="56"/>
        <end position="140"/>
    </location>
</feature>
<keyword evidence="6" id="KW-1185">Reference proteome</keyword>
<dbReference type="Proteomes" id="UP000813824">
    <property type="component" value="Unassembled WGS sequence"/>
</dbReference>
<evidence type="ECO:0000256" key="1">
    <source>
        <dbReference type="ARBA" id="ARBA00007409"/>
    </source>
</evidence>
<evidence type="ECO:0000313" key="5">
    <source>
        <dbReference type="EMBL" id="KAH8104825.1"/>
    </source>
</evidence>
<proteinExistence type="inferred from homology"/>
<comment type="caution">
    <text evidence="5">The sequence shown here is derived from an EMBL/GenBank/DDBJ whole genome shotgun (WGS) entry which is preliminary data.</text>
</comment>
<dbReference type="InterPro" id="IPR010987">
    <property type="entry name" value="Glutathione-S-Trfase_C-like"/>
</dbReference>
<dbReference type="CDD" id="cd03048">
    <property type="entry name" value="GST_N_Ure2p_like"/>
    <property type="match status" value="1"/>
</dbReference>
<dbReference type="EMBL" id="JAEVFJ010000005">
    <property type="protein sequence ID" value="KAH8104825.1"/>
    <property type="molecule type" value="Genomic_DNA"/>
</dbReference>
<dbReference type="PROSITE" id="PS50404">
    <property type="entry name" value="GST_NTER"/>
    <property type="match status" value="1"/>
</dbReference>
<name>A0A8K0UVV3_9AGAR</name>
<comment type="similarity">
    <text evidence="1 2">Belongs to the GST superfamily.</text>
</comment>
<dbReference type="InterPro" id="IPR004046">
    <property type="entry name" value="GST_C"/>
</dbReference>
<dbReference type="InterPro" id="IPR036282">
    <property type="entry name" value="Glutathione-S-Trfase_C_sf"/>
</dbReference>
<dbReference type="Gene3D" id="1.20.1050.10">
    <property type="match status" value="1"/>
</dbReference>
<gene>
    <name evidence="5" type="ORF">BXZ70DRAFT_1005327</name>
</gene>
<evidence type="ECO:0000259" key="3">
    <source>
        <dbReference type="PROSITE" id="PS50404"/>
    </source>
</evidence>
<dbReference type="InterPro" id="IPR040079">
    <property type="entry name" value="Glutathione_S-Trfase"/>
</dbReference>
<evidence type="ECO:0000313" key="6">
    <source>
        <dbReference type="Proteomes" id="UP000813824"/>
    </source>
</evidence>
<reference evidence="5" key="1">
    <citation type="journal article" date="2021" name="New Phytol.">
        <title>Evolutionary innovations through gain and loss of genes in the ectomycorrhizal Boletales.</title>
        <authorList>
            <person name="Wu G."/>
            <person name="Miyauchi S."/>
            <person name="Morin E."/>
            <person name="Kuo A."/>
            <person name="Drula E."/>
            <person name="Varga T."/>
            <person name="Kohler A."/>
            <person name="Feng B."/>
            <person name="Cao Y."/>
            <person name="Lipzen A."/>
            <person name="Daum C."/>
            <person name="Hundley H."/>
            <person name="Pangilinan J."/>
            <person name="Johnson J."/>
            <person name="Barry K."/>
            <person name="LaButti K."/>
            <person name="Ng V."/>
            <person name="Ahrendt S."/>
            <person name="Min B."/>
            <person name="Choi I.G."/>
            <person name="Park H."/>
            <person name="Plett J.M."/>
            <person name="Magnuson J."/>
            <person name="Spatafora J.W."/>
            <person name="Nagy L.G."/>
            <person name="Henrissat B."/>
            <person name="Grigoriev I.V."/>
            <person name="Yang Z.L."/>
            <person name="Xu J."/>
            <person name="Martin F.M."/>
        </authorList>
    </citation>
    <scope>NUCLEOTIDE SEQUENCE</scope>
    <source>
        <strain evidence="5">KKN 215</strain>
    </source>
</reference>
<dbReference type="Gene3D" id="3.40.30.10">
    <property type="entry name" value="Glutaredoxin"/>
    <property type="match status" value="1"/>
</dbReference>
<dbReference type="PANTHER" id="PTHR44051">
    <property type="entry name" value="GLUTATHIONE S-TRANSFERASE-RELATED"/>
    <property type="match status" value="1"/>
</dbReference>
<dbReference type="PROSITE" id="PS50405">
    <property type="entry name" value="GST_CTER"/>
    <property type="match status" value="1"/>
</dbReference>
<dbReference type="InterPro" id="IPR004045">
    <property type="entry name" value="Glutathione_S-Trfase_N"/>
</dbReference>
<feature type="domain" description="GST C-terminal" evidence="4">
    <location>
        <begin position="147"/>
        <end position="267"/>
    </location>
</feature>
<dbReference type="SFLD" id="SFLDG01151">
    <property type="entry name" value="Main.2:_Nu-like"/>
    <property type="match status" value="1"/>
</dbReference>
<evidence type="ECO:0000256" key="2">
    <source>
        <dbReference type="RuleBase" id="RU003494"/>
    </source>
</evidence>
<dbReference type="SFLD" id="SFLDS00019">
    <property type="entry name" value="Glutathione_Transferase_(cytos"/>
    <property type="match status" value="1"/>
</dbReference>
<dbReference type="SFLD" id="SFLDG00358">
    <property type="entry name" value="Main_(cytGST)"/>
    <property type="match status" value="1"/>
</dbReference>
<sequence length="267" mass="29651">MLANPASGRLAAVLRSIQSGTSPLGAAAHSPNVIASGARGRRGMSLATNPAAQPLMLYTAGTPNGRKVSIMLEELKAMYGLDYDVHPINLGANEQKEPWFLALNPNGRIPALVDRNRKDFVVFESAAILLYLAQRYDTQRKFGFEPSEDEYSRMIQWMFFAHGGIGPMQGQLNHFARFAPVDIPYAKARYLDETKRLYGVLDIRLSDRDWLAGPDNGTYSIADMNALPWVFGHQFGGIETLDEWLNVKAWVERCSQRPAVRAGLQVP</sequence>
<dbReference type="Pfam" id="PF00043">
    <property type="entry name" value="GST_C"/>
    <property type="match status" value="1"/>
</dbReference>
<dbReference type="PANTHER" id="PTHR44051:SF8">
    <property type="entry name" value="GLUTATHIONE S-TRANSFERASE GSTA"/>
    <property type="match status" value="1"/>
</dbReference>
<dbReference type="AlphaFoldDB" id="A0A8K0UVV3"/>
<dbReference type="SUPFAM" id="SSF52833">
    <property type="entry name" value="Thioredoxin-like"/>
    <property type="match status" value="1"/>
</dbReference>